<reference evidence="4" key="1">
    <citation type="submission" date="2019-09" db="EMBL/GenBank/DDBJ databases">
        <authorList>
            <person name="Teo W.F.A."/>
            <person name="Duangmal K."/>
        </authorList>
    </citation>
    <scope>NUCLEOTIDE SEQUENCE [LARGE SCALE GENOMIC DNA]</scope>
    <source>
        <strain evidence="4">K81G1</strain>
    </source>
</reference>
<feature type="domain" description="VOC" evidence="3">
    <location>
        <begin position="230"/>
        <end position="364"/>
    </location>
</feature>
<evidence type="ECO:0000313" key="5">
    <source>
        <dbReference type="Proteomes" id="UP000319769"/>
    </source>
</evidence>
<dbReference type="Proteomes" id="UP000319769">
    <property type="component" value="Unassembled WGS sequence"/>
</dbReference>
<dbReference type="GO" id="GO:0046872">
    <property type="term" value="F:metal ion binding"/>
    <property type="evidence" value="ECO:0007669"/>
    <property type="project" value="UniProtKB-KW"/>
</dbReference>
<organism evidence="4 5">
    <name type="scientific">Amycolatopsis acidicola</name>
    <dbReference type="NCBI Taxonomy" id="2596893"/>
    <lineage>
        <taxon>Bacteria</taxon>
        <taxon>Bacillati</taxon>
        <taxon>Actinomycetota</taxon>
        <taxon>Actinomycetes</taxon>
        <taxon>Pseudonocardiales</taxon>
        <taxon>Pseudonocardiaceae</taxon>
        <taxon>Amycolatopsis</taxon>
    </lineage>
</organism>
<dbReference type="InterPro" id="IPR037401">
    <property type="entry name" value="SnoaL-like"/>
</dbReference>
<dbReference type="InterPro" id="IPR004360">
    <property type="entry name" value="Glyas_Fos-R_dOase_dom"/>
</dbReference>
<feature type="region of interest" description="Disordered" evidence="2">
    <location>
        <begin position="1"/>
        <end position="33"/>
    </location>
</feature>
<evidence type="ECO:0000256" key="1">
    <source>
        <dbReference type="ARBA" id="ARBA00022723"/>
    </source>
</evidence>
<evidence type="ECO:0000313" key="4">
    <source>
        <dbReference type="EMBL" id="KAA9155635.1"/>
    </source>
</evidence>
<dbReference type="InterPro" id="IPR051785">
    <property type="entry name" value="MMCE/EMCE_epimerase"/>
</dbReference>
<keyword evidence="1" id="KW-0479">Metal-binding</keyword>
<dbReference type="Pfam" id="PF00903">
    <property type="entry name" value="Glyoxalase"/>
    <property type="match status" value="1"/>
</dbReference>
<dbReference type="Gene3D" id="3.10.450.50">
    <property type="match status" value="1"/>
</dbReference>
<protein>
    <recommendedName>
        <fullName evidence="3">VOC domain-containing protein</fullName>
    </recommendedName>
</protein>
<evidence type="ECO:0000259" key="3">
    <source>
        <dbReference type="PROSITE" id="PS51819"/>
    </source>
</evidence>
<dbReference type="InterPro" id="IPR029068">
    <property type="entry name" value="Glyas_Bleomycin-R_OHBP_Dase"/>
</dbReference>
<dbReference type="PANTHER" id="PTHR43048">
    <property type="entry name" value="METHYLMALONYL-COA EPIMERASE"/>
    <property type="match status" value="1"/>
</dbReference>
<feature type="compositionally biased region" description="Low complexity" evidence="2">
    <location>
        <begin position="1"/>
        <end position="10"/>
    </location>
</feature>
<dbReference type="PANTHER" id="PTHR43048:SF6">
    <property type="entry name" value="BLR8189 PROTEIN"/>
    <property type="match status" value="1"/>
</dbReference>
<dbReference type="Pfam" id="PF12680">
    <property type="entry name" value="SnoaL_2"/>
    <property type="match status" value="1"/>
</dbReference>
<proteinExistence type="predicted"/>
<dbReference type="GO" id="GO:0004493">
    <property type="term" value="F:methylmalonyl-CoA epimerase activity"/>
    <property type="evidence" value="ECO:0007669"/>
    <property type="project" value="TreeGrafter"/>
</dbReference>
<evidence type="ECO:0000256" key="2">
    <source>
        <dbReference type="SAM" id="MobiDB-lite"/>
    </source>
</evidence>
<dbReference type="Gene3D" id="3.10.180.10">
    <property type="entry name" value="2,3-Dihydroxybiphenyl 1,2-Dioxygenase, domain 1"/>
    <property type="match status" value="1"/>
</dbReference>
<dbReference type="InterPro" id="IPR037523">
    <property type="entry name" value="VOC_core"/>
</dbReference>
<dbReference type="GO" id="GO:0046491">
    <property type="term" value="P:L-methylmalonyl-CoA metabolic process"/>
    <property type="evidence" value="ECO:0007669"/>
    <property type="project" value="TreeGrafter"/>
</dbReference>
<dbReference type="AlphaFoldDB" id="A0A5N0UTN9"/>
<dbReference type="SUPFAM" id="SSF54593">
    <property type="entry name" value="Glyoxalase/Bleomycin resistance protein/Dihydroxybiphenyl dioxygenase"/>
    <property type="match status" value="1"/>
</dbReference>
<gene>
    <name evidence="4" type="ORF">FPZ12_029215</name>
</gene>
<name>A0A5N0UTN9_9PSEU</name>
<dbReference type="OrthoDB" id="3573904at2"/>
<dbReference type="EMBL" id="VMNW02000055">
    <property type="protein sequence ID" value="KAA9155635.1"/>
    <property type="molecule type" value="Genomic_DNA"/>
</dbReference>
<dbReference type="InterPro" id="IPR032710">
    <property type="entry name" value="NTF2-like_dom_sf"/>
</dbReference>
<accession>A0A5N0UTN9</accession>
<feature type="region of interest" description="Disordered" evidence="2">
    <location>
        <begin position="62"/>
        <end position="82"/>
    </location>
</feature>
<sequence length="385" mass="41384">MRFAALTGFPRPRRRTPAGRRLGFPRLHPGRGPARRVVADHRRDPTRSGAALRVLRHAGTGRRRALRVSRGGPGTPGDVEHHGVRRPVAGEVVLPGDGAAEGTGGFVRAVVERYFAAINSDSFGDLAKVFAEDVEIHTVGAPAVAGREAALGHFPKILAGYAEHEDRVTRWIEATDAITTEIDFAGRLRDGRPITFSALDVFDLRDGLITKVTTWYDTRALRRQLVPPQGLHHLGVRVGDLGRSIGFYHALGAKLLAPPRKLGRTAAAMSMGAENVRVALAGFPDGTGIELFSFDGPVPEWCRERDPAARLPHLGIRVTDVDATLAAAEAAGGERLWAEPGFFGPVRVIYLRDPDGTVLELLDGSFGAIADVAGTSPEPPGTKRY</sequence>
<dbReference type="SUPFAM" id="SSF54427">
    <property type="entry name" value="NTF2-like"/>
    <property type="match status" value="1"/>
</dbReference>
<comment type="caution">
    <text evidence="4">The sequence shown here is derived from an EMBL/GenBank/DDBJ whole genome shotgun (WGS) entry which is preliminary data.</text>
</comment>
<keyword evidence="5" id="KW-1185">Reference proteome</keyword>
<dbReference type="PROSITE" id="PS51819">
    <property type="entry name" value="VOC"/>
    <property type="match status" value="1"/>
</dbReference>